<keyword evidence="3" id="KW-1185">Reference proteome</keyword>
<accession>A0AAD4KGE9</accession>
<protein>
    <submittedName>
        <fullName evidence="2">Kinase-like domain-containing protein</fullName>
    </submittedName>
</protein>
<dbReference type="InterPro" id="IPR011009">
    <property type="entry name" value="Kinase-like_dom_sf"/>
</dbReference>
<organism evidence="2 3">
    <name type="scientific">Talaromyces proteolyticus</name>
    <dbReference type="NCBI Taxonomy" id="1131652"/>
    <lineage>
        <taxon>Eukaryota</taxon>
        <taxon>Fungi</taxon>
        <taxon>Dikarya</taxon>
        <taxon>Ascomycota</taxon>
        <taxon>Pezizomycotina</taxon>
        <taxon>Eurotiomycetes</taxon>
        <taxon>Eurotiomycetidae</taxon>
        <taxon>Eurotiales</taxon>
        <taxon>Trichocomaceae</taxon>
        <taxon>Talaromyces</taxon>
        <taxon>Talaromyces sect. Bacilispori</taxon>
    </lineage>
</organism>
<dbReference type="EMBL" id="JAJTJA010000011">
    <property type="protein sequence ID" value="KAH8691788.1"/>
    <property type="molecule type" value="Genomic_DNA"/>
</dbReference>
<dbReference type="InterPro" id="IPR051678">
    <property type="entry name" value="AGP_Transferase"/>
</dbReference>
<dbReference type="SUPFAM" id="SSF56112">
    <property type="entry name" value="Protein kinase-like (PK-like)"/>
    <property type="match status" value="1"/>
</dbReference>
<dbReference type="GeneID" id="70242219"/>
<evidence type="ECO:0000313" key="2">
    <source>
        <dbReference type="EMBL" id="KAH8691788.1"/>
    </source>
</evidence>
<keyword evidence="2" id="KW-0808">Transferase</keyword>
<dbReference type="PANTHER" id="PTHR21310">
    <property type="entry name" value="AMINOGLYCOSIDE PHOSPHOTRANSFERASE-RELATED-RELATED"/>
    <property type="match status" value="1"/>
</dbReference>
<feature type="domain" description="Aminoglycoside phosphotransferase" evidence="1">
    <location>
        <begin position="66"/>
        <end position="224"/>
    </location>
</feature>
<reference evidence="2" key="1">
    <citation type="submission" date="2021-12" db="EMBL/GenBank/DDBJ databases">
        <title>Convergent genome expansion in fungi linked to evolution of root-endophyte symbiosis.</title>
        <authorList>
            <consortium name="DOE Joint Genome Institute"/>
            <person name="Ke Y.-H."/>
            <person name="Bonito G."/>
            <person name="Liao H.-L."/>
            <person name="Looney B."/>
            <person name="Rojas-Flechas A."/>
            <person name="Nash J."/>
            <person name="Hameed K."/>
            <person name="Schadt C."/>
            <person name="Martin F."/>
            <person name="Crous P.W."/>
            <person name="Miettinen O."/>
            <person name="Magnuson J.K."/>
            <person name="Labbe J."/>
            <person name="Jacobson D."/>
            <person name="Doktycz M.J."/>
            <person name="Veneault-Fourrey C."/>
            <person name="Kuo A."/>
            <person name="Mondo S."/>
            <person name="Calhoun S."/>
            <person name="Riley R."/>
            <person name="Ohm R."/>
            <person name="LaButti K."/>
            <person name="Andreopoulos B."/>
            <person name="Pangilinan J."/>
            <person name="Nolan M."/>
            <person name="Tritt A."/>
            <person name="Clum A."/>
            <person name="Lipzen A."/>
            <person name="Daum C."/>
            <person name="Barry K."/>
            <person name="Grigoriev I.V."/>
            <person name="Vilgalys R."/>
        </authorList>
    </citation>
    <scope>NUCLEOTIDE SEQUENCE</scope>
    <source>
        <strain evidence="2">PMI_201</strain>
    </source>
</reference>
<name>A0AAD4KGE9_9EURO</name>
<dbReference type="Pfam" id="PF01636">
    <property type="entry name" value="APH"/>
    <property type="match status" value="1"/>
</dbReference>
<dbReference type="InterPro" id="IPR002575">
    <property type="entry name" value="Aminoglycoside_PTrfase"/>
</dbReference>
<evidence type="ECO:0000259" key="1">
    <source>
        <dbReference type="Pfam" id="PF01636"/>
    </source>
</evidence>
<proteinExistence type="predicted"/>
<dbReference type="Gene3D" id="3.90.1200.10">
    <property type="match status" value="1"/>
</dbReference>
<dbReference type="Proteomes" id="UP001201262">
    <property type="component" value="Unassembled WGS sequence"/>
</dbReference>
<dbReference type="GO" id="GO:0016301">
    <property type="term" value="F:kinase activity"/>
    <property type="evidence" value="ECO:0007669"/>
    <property type="project" value="UniProtKB-KW"/>
</dbReference>
<sequence length="275" mass="31460">MMDLHVTTASSEELIHFCIQRGKEGAVFADIIGAIVVKVSPTIVVKWGYSVTATEAAMQEFAYNNVNHNIVRVPRVYRFVQDELGRGFLFMDYVPGQKLLDLDLTVHTDIIPRITNIITHLGQIKHGQKPGPIGEKGPQGYLWGDDGVDKPFVSIAHLNRYLNRRLTLRNDSIDLSPYPLVLCHMDLVRRNMILGEDRKSIYLLDWAHAGFYPRFYELAALPCMSPYDEPYEKPLIAAVESMMQLTDDEKRDMKLIHYARAATLRWQFPEEPEEA</sequence>
<dbReference type="RefSeq" id="XP_046067785.1">
    <property type="nucleotide sequence ID" value="XM_046211932.1"/>
</dbReference>
<evidence type="ECO:0000313" key="3">
    <source>
        <dbReference type="Proteomes" id="UP001201262"/>
    </source>
</evidence>
<dbReference type="PANTHER" id="PTHR21310:SF39">
    <property type="entry name" value="AMINOGLYCOSIDE PHOSPHOTRANSFERASE DOMAIN-CONTAINING PROTEIN"/>
    <property type="match status" value="1"/>
</dbReference>
<keyword evidence="2" id="KW-0418">Kinase</keyword>
<dbReference type="AlphaFoldDB" id="A0AAD4KGE9"/>
<gene>
    <name evidence="2" type="ORF">BGW36DRAFT_304067</name>
</gene>
<comment type="caution">
    <text evidence="2">The sequence shown here is derived from an EMBL/GenBank/DDBJ whole genome shotgun (WGS) entry which is preliminary data.</text>
</comment>